<gene>
    <name evidence="2" type="ORF">PP769_12175</name>
</gene>
<evidence type="ECO:0000313" key="3">
    <source>
        <dbReference type="Proteomes" id="UP001302719"/>
    </source>
</evidence>
<evidence type="ECO:0000313" key="2">
    <source>
        <dbReference type="EMBL" id="WNM56734.1"/>
    </source>
</evidence>
<organism evidence="2 3">
    <name type="scientific">Candidatus Nitrospira allomarina</name>
    <dbReference type="NCBI Taxonomy" id="3020900"/>
    <lineage>
        <taxon>Bacteria</taxon>
        <taxon>Pseudomonadati</taxon>
        <taxon>Nitrospirota</taxon>
        <taxon>Nitrospiria</taxon>
        <taxon>Nitrospirales</taxon>
        <taxon>Nitrospiraceae</taxon>
        <taxon>Nitrospira</taxon>
    </lineage>
</organism>
<feature type="transmembrane region" description="Helical" evidence="1">
    <location>
        <begin position="9"/>
        <end position="28"/>
    </location>
</feature>
<evidence type="ECO:0000256" key="1">
    <source>
        <dbReference type="SAM" id="Phobius"/>
    </source>
</evidence>
<proteinExistence type="predicted"/>
<dbReference type="AlphaFoldDB" id="A0AA96GDG0"/>
<sequence length="174" mass="19931">MSTQFKKVIGYLLVVLLVVGFFLLYRYVQPAGYHLPDDPLALEALELVKKHRSRQGYTLDEAVQLMVDDLKTKGIPFHEGDWQVAAQGEDKYMVRKIVREKGSVEWIEREYAWRVDSKEKSIRVISLAAQQLMPFENLPPLPHGDQISSLSGMRLQLPVMSQFEEESARGVLTI</sequence>
<dbReference type="EMBL" id="CP116967">
    <property type="protein sequence ID" value="WNM56734.1"/>
    <property type="molecule type" value="Genomic_DNA"/>
</dbReference>
<keyword evidence="1" id="KW-1133">Transmembrane helix</keyword>
<accession>A0AA96GDG0</accession>
<keyword evidence="1" id="KW-0812">Transmembrane</keyword>
<dbReference type="Proteomes" id="UP001302719">
    <property type="component" value="Chromosome"/>
</dbReference>
<dbReference type="RefSeq" id="WP_312640445.1">
    <property type="nucleotide sequence ID" value="NZ_CP116967.1"/>
</dbReference>
<dbReference type="KEGG" id="nall:PP769_12175"/>
<keyword evidence="3" id="KW-1185">Reference proteome</keyword>
<protein>
    <submittedName>
        <fullName evidence="2">Uncharacterized protein</fullName>
    </submittedName>
</protein>
<keyword evidence="1" id="KW-0472">Membrane</keyword>
<name>A0AA96GDG0_9BACT</name>
<reference evidence="2 3" key="1">
    <citation type="submission" date="2023-01" db="EMBL/GenBank/DDBJ databases">
        <title>Cultivation and genomic characterization of new, ubiquitous marine nitrite-oxidizing bacteria from the Nitrospirales.</title>
        <authorList>
            <person name="Mueller A.J."/>
            <person name="Daebeler A."/>
            <person name="Herbold C.W."/>
            <person name="Kirkegaard R.H."/>
            <person name="Daims H."/>
        </authorList>
    </citation>
    <scope>NUCLEOTIDE SEQUENCE [LARGE SCALE GENOMIC DNA]</scope>
    <source>
        <strain evidence="2 3">VA</strain>
    </source>
</reference>